<proteinExistence type="predicted"/>
<comment type="caution">
    <text evidence="2">The sequence shown here is derived from an EMBL/GenBank/DDBJ whole genome shotgun (WGS) entry which is preliminary data.</text>
</comment>
<dbReference type="EMBL" id="JACXYU010000005">
    <property type="protein sequence ID" value="MBD3932417.1"/>
    <property type="molecule type" value="Genomic_DNA"/>
</dbReference>
<feature type="compositionally biased region" description="Basic and acidic residues" evidence="1">
    <location>
        <begin position="37"/>
        <end position="51"/>
    </location>
</feature>
<gene>
    <name evidence="2" type="ORF">IF129_12740</name>
</gene>
<dbReference type="Proteomes" id="UP000632289">
    <property type="component" value="Unassembled WGS sequence"/>
</dbReference>
<protein>
    <submittedName>
        <fullName evidence="2">Uncharacterized protein</fullName>
    </submittedName>
</protein>
<dbReference type="RefSeq" id="WP_191209708.1">
    <property type="nucleotide sequence ID" value="NZ_BAABKL010000026.1"/>
</dbReference>
<name>A0A927ICU4_9ACTN</name>
<sequence length="59" mass="6175">MPERESAPPSARQCAPQTPPFGELLASCAAARAVSRPPEEEPRPPRIREADPAGPADAA</sequence>
<dbReference type="AlphaFoldDB" id="A0A927ICU4"/>
<accession>A0A927ICU4</accession>
<evidence type="ECO:0000313" key="3">
    <source>
        <dbReference type="Proteomes" id="UP000632289"/>
    </source>
</evidence>
<feature type="region of interest" description="Disordered" evidence="1">
    <location>
        <begin position="1"/>
        <end position="59"/>
    </location>
</feature>
<organism evidence="2 3">
    <name type="scientific">Streptomyces chumphonensis</name>
    <dbReference type="NCBI Taxonomy" id="1214925"/>
    <lineage>
        <taxon>Bacteria</taxon>
        <taxon>Bacillati</taxon>
        <taxon>Actinomycetota</taxon>
        <taxon>Actinomycetes</taxon>
        <taxon>Kitasatosporales</taxon>
        <taxon>Streptomycetaceae</taxon>
        <taxon>Streptomyces</taxon>
    </lineage>
</organism>
<reference evidence="2" key="1">
    <citation type="submission" date="2020-09" db="EMBL/GenBank/DDBJ databases">
        <title>Secondary metabolite and genome analysis of marine Streptomyces chumphonensis KK1-2T.</title>
        <authorList>
            <person name="Phongsopitanun W."/>
            <person name="Kanchanasin P."/>
            <person name="Pittayakhajonwut P."/>
            <person name="Suwanborirux K."/>
            <person name="Tanasupawat S."/>
        </authorList>
    </citation>
    <scope>NUCLEOTIDE SEQUENCE</scope>
    <source>
        <strain evidence="2">KK1-2</strain>
    </source>
</reference>
<evidence type="ECO:0000256" key="1">
    <source>
        <dbReference type="SAM" id="MobiDB-lite"/>
    </source>
</evidence>
<evidence type="ECO:0000313" key="2">
    <source>
        <dbReference type="EMBL" id="MBD3932417.1"/>
    </source>
</evidence>
<keyword evidence="3" id="KW-1185">Reference proteome</keyword>